<dbReference type="AlphaFoldDB" id="A0A3D8LFN4"/>
<evidence type="ECO:0000313" key="11">
    <source>
        <dbReference type="Proteomes" id="UP000256708"/>
    </source>
</evidence>
<reference evidence="11" key="1">
    <citation type="submission" date="2018-08" db="EMBL/GenBank/DDBJ databases">
        <authorList>
            <person name="Liu Z.-W."/>
            <person name="Du Z.-J."/>
        </authorList>
    </citation>
    <scope>NUCLEOTIDE SEQUENCE [LARGE SCALE GENOMIC DNA]</scope>
    <source>
        <strain evidence="11">H4X</strain>
    </source>
</reference>
<evidence type="ECO:0000256" key="2">
    <source>
        <dbReference type="ARBA" id="ARBA00004196"/>
    </source>
</evidence>
<keyword evidence="7" id="KW-0482">Metalloprotease</keyword>
<dbReference type="EMBL" id="QRGR01000005">
    <property type="protein sequence ID" value="RDV16259.1"/>
    <property type="molecule type" value="Genomic_DNA"/>
</dbReference>
<evidence type="ECO:0000256" key="5">
    <source>
        <dbReference type="ARBA" id="ARBA00022801"/>
    </source>
</evidence>
<evidence type="ECO:0000256" key="7">
    <source>
        <dbReference type="ARBA" id="ARBA00023049"/>
    </source>
</evidence>
<dbReference type="InterPro" id="IPR045834">
    <property type="entry name" value="Csd3_N2"/>
</dbReference>
<dbReference type="InterPro" id="IPR016047">
    <property type="entry name" value="M23ase_b-sheet_dom"/>
</dbReference>
<keyword evidence="11" id="KW-1185">Reference proteome</keyword>
<gene>
    <name evidence="10" type="ORF">DXT99_06205</name>
</gene>
<keyword evidence="5" id="KW-0378">Hydrolase</keyword>
<evidence type="ECO:0000256" key="6">
    <source>
        <dbReference type="ARBA" id="ARBA00022833"/>
    </source>
</evidence>
<keyword evidence="4" id="KW-0479">Metal-binding</keyword>
<evidence type="ECO:0000256" key="1">
    <source>
        <dbReference type="ARBA" id="ARBA00001947"/>
    </source>
</evidence>
<feature type="domain" description="Csd3-like second N-terminal" evidence="9">
    <location>
        <begin position="166"/>
        <end position="284"/>
    </location>
</feature>
<dbReference type="FunFam" id="2.70.70.10:FF:000002">
    <property type="entry name" value="Murein DD-endopeptidase MepM"/>
    <property type="match status" value="1"/>
</dbReference>
<dbReference type="PANTHER" id="PTHR21666:SF288">
    <property type="entry name" value="CELL DIVISION PROTEIN YTFB"/>
    <property type="match status" value="1"/>
</dbReference>
<comment type="caution">
    <text evidence="10">The sequence shown here is derived from an EMBL/GenBank/DDBJ whole genome shotgun (WGS) entry which is preliminary data.</text>
</comment>
<dbReference type="Gene3D" id="2.70.70.10">
    <property type="entry name" value="Glucose Permease (Domain IIA)"/>
    <property type="match status" value="1"/>
</dbReference>
<dbReference type="InterPro" id="IPR011055">
    <property type="entry name" value="Dup_hybrid_motif"/>
</dbReference>
<evidence type="ECO:0000256" key="3">
    <source>
        <dbReference type="ARBA" id="ARBA00022670"/>
    </source>
</evidence>
<evidence type="ECO:0000313" key="10">
    <source>
        <dbReference type="EMBL" id="RDV16259.1"/>
    </source>
</evidence>
<feature type="domain" description="M23ase beta-sheet core" evidence="8">
    <location>
        <begin position="297"/>
        <end position="392"/>
    </location>
</feature>
<accession>A0A3D8LFN4</accession>
<sequence length="447" mass="50417">MFNSNKGLATLIALLVLIFFSAEYALQFSTESLMAQPQEVLPESEIEEEVEEEEEEKGPAPIVYGIPTDSLEIVEAEIKRGESLSEILSHYNITPAQVDQLAKKSKGIFNVRGIAANRSYTLLHALDSAQTAQYFIYEPNNIEYIVYDLRCEMTVTKVEREMEVLERTLAGEIKSSLFESIVAAGGSPQLVNKFADIYAWRLNLNRIQPGDKFKLIYDEKVVNGTTIGFSNLKAAFFEHRGEPLYAIGFDQGDGVSYYDQEGKSLKKAFLKEPLEYSRISSRFSKRRFHPVQKRYKAHLGTDFAAPRGTPIRTVGDGVVLEARYTRGNGYYVKIKHNKTYTTQYLHMSKFAKGMRAGKRVKQGQTIGYVGSTGLATGPHLCYRFWKNGKQVDALSAKLPLANPITKKHRSEFEEIKEETVKRMEAIELSNAKQDMLATNEAKKPEDA</sequence>
<dbReference type="OrthoDB" id="9810477at2"/>
<keyword evidence="3" id="KW-0645">Protease</keyword>
<dbReference type="Gene3D" id="3.10.450.350">
    <property type="match status" value="1"/>
</dbReference>
<dbReference type="CDD" id="cd12797">
    <property type="entry name" value="M23_peptidase"/>
    <property type="match status" value="1"/>
</dbReference>
<protein>
    <submittedName>
        <fullName evidence="10">Peptidase M23</fullName>
    </submittedName>
</protein>
<keyword evidence="6" id="KW-0862">Zinc</keyword>
<name>A0A3D8LFN4_9BACT</name>
<organism evidence="10 11">
    <name type="scientific">Pontibacter diazotrophicus</name>
    <dbReference type="NCBI Taxonomy" id="1400979"/>
    <lineage>
        <taxon>Bacteria</taxon>
        <taxon>Pseudomonadati</taxon>
        <taxon>Bacteroidota</taxon>
        <taxon>Cytophagia</taxon>
        <taxon>Cytophagales</taxon>
        <taxon>Hymenobacteraceae</taxon>
        <taxon>Pontibacter</taxon>
    </lineage>
</organism>
<evidence type="ECO:0000256" key="4">
    <source>
        <dbReference type="ARBA" id="ARBA00022723"/>
    </source>
</evidence>
<dbReference type="Pfam" id="PF19425">
    <property type="entry name" value="Csd3_N2"/>
    <property type="match status" value="1"/>
</dbReference>
<proteinExistence type="predicted"/>
<dbReference type="GO" id="GO:0046872">
    <property type="term" value="F:metal ion binding"/>
    <property type="evidence" value="ECO:0007669"/>
    <property type="project" value="UniProtKB-KW"/>
</dbReference>
<dbReference type="Pfam" id="PF01551">
    <property type="entry name" value="Peptidase_M23"/>
    <property type="match status" value="1"/>
</dbReference>
<dbReference type="GO" id="GO:0030313">
    <property type="term" value="C:cell envelope"/>
    <property type="evidence" value="ECO:0007669"/>
    <property type="project" value="UniProtKB-SubCell"/>
</dbReference>
<dbReference type="SUPFAM" id="SSF51261">
    <property type="entry name" value="Duplicated hybrid motif"/>
    <property type="match status" value="1"/>
</dbReference>
<dbReference type="GO" id="GO:0004222">
    <property type="term" value="F:metalloendopeptidase activity"/>
    <property type="evidence" value="ECO:0007669"/>
    <property type="project" value="TreeGrafter"/>
</dbReference>
<dbReference type="PANTHER" id="PTHR21666">
    <property type="entry name" value="PEPTIDASE-RELATED"/>
    <property type="match status" value="1"/>
</dbReference>
<evidence type="ECO:0000259" key="8">
    <source>
        <dbReference type="Pfam" id="PF01551"/>
    </source>
</evidence>
<evidence type="ECO:0000259" key="9">
    <source>
        <dbReference type="Pfam" id="PF19425"/>
    </source>
</evidence>
<dbReference type="InterPro" id="IPR050570">
    <property type="entry name" value="Cell_wall_metabolism_enzyme"/>
</dbReference>
<dbReference type="GO" id="GO:0006508">
    <property type="term" value="P:proteolysis"/>
    <property type="evidence" value="ECO:0007669"/>
    <property type="project" value="UniProtKB-KW"/>
</dbReference>
<comment type="subcellular location">
    <subcellularLocation>
        <location evidence="2">Cell envelope</location>
    </subcellularLocation>
</comment>
<comment type="cofactor">
    <cofactor evidence="1">
        <name>Zn(2+)</name>
        <dbReference type="ChEBI" id="CHEBI:29105"/>
    </cofactor>
</comment>
<dbReference type="Proteomes" id="UP000256708">
    <property type="component" value="Unassembled WGS sequence"/>
</dbReference>